<keyword evidence="1" id="KW-0732">Signal</keyword>
<evidence type="ECO:0000313" key="3">
    <source>
        <dbReference type="Proteomes" id="UP000504636"/>
    </source>
</evidence>
<feature type="signal peptide" evidence="1">
    <location>
        <begin position="1"/>
        <end position="26"/>
    </location>
</feature>
<proteinExistence type="predicted"/>
<gene>
    <name evidence="2 4" type="ORF">BDZ99DRAFT_461565</name>
</gene>
<evidence type="ECO:0000313" key="2">
    <source>
        <dbReference type="EMBL" id="KAF2811507.1"/>
    </source>
</evidence>
<evidence type="ECO:0000313" key="4">
    <source>
        <dbReference type="RefSeq" id="XP_033578471.1"/>
    </source>
</evidence>
<reference evidence="2 4" key="1">
    <citation type="journal article" date="2020" name="Stud. Mycol.">
        <title>101 Dothideomycetes genomes: a test case for predicting lifestyles and emergence of pathogens.</title>
        <authorList>
            <person name="Haridas S."/>
            <person name="Albert R."/>
            <person name="Binder M."/>
            <person name="Bloem J."/>
            <person name="Labutti K."/>
            <person name="Salamov A."/>
            <person name="Andreopoulos B."/>
            <person name="Baker S."/>
            <person name="Barry K."/>
            <person name="Bills G."/>
            <person name="Bluhm B."/>
            <person name="Cannon C."/>
            <person name="Castanera R."/>
            <person name="Culley D."/>
            <person name="Daum C."/>
            <person name="Ezra D."/>
            <person name="Gonzalez J."/>
            <person name="Henrissat B."/>
            <person name="Kuo A."/>
            <person name="Liang C."/>
            <person name="Lipzen A."/>
            <person name="Lutzoni F."/>
            <person name="Magnuson J."/>
            <person name="Mondo S."/>
            <person name="Nolan M."/>
            <person name="Ohm R."/>
            <person name="Pangilinan J."/>
            <person name="Park H.-J."/>
            <person name="Ramirez L."/>
            <person name="Alfaro M."/>
            <person name="Sun H."/>
            <person name="Tritt A."/>
            <person name="Yoshinaga Y."/>
            <person name="Zwiers L.-H."/>
            <person name="Turgeon B."/>
            <person name="Goodwin S."/>
            <person name="Spatafora J."/>
            <person name="Crous P."/>
            <person name="Grigoriev I."/>
        </authorList>
    </citation>
    <scope>NUCLEOTIDE SEQUENCE</scope>
    <source>
        <strain evidence="2 4">CBS 304.34</strain>
    </source>
</reference>
<dbReference type="EMBL" id="MU003698">
    <property type="protein sequence ID" value="KAF2811507.1"/>
    <property type="molecule type" value="Genomic_DNA"/>
</dbReference>
<reference evidence="4" key="2">
    <citation type="submission" date="2020-04" db="EMBL/GenBank/DDBJ databases">
        <authorList>
            <consortium name="NCBI Genome Project"/>
        </authorList>
    </citation>
    <scope>NUCLEOTIDE SEQUENCE</scope>
    <source>
        <strain evidence="4">CBS 304.34</strain>
    </source>
</reference>
<reference evidence="4" key="3">
    <citation type="submission" date="2025-04" db="UniProtKB">
        <authorList>
            <consortium name="RefSeq"/>
        </authorList>
    </citation>
    <scope>IDENTIFICATION</scope>
    <source>
        <strain evidence="4">CBS 304.34</strain>
    </source>
</reference>
<dbReference type="GeneID" id="54460537"/>
<organism evidence="2">
    <name type="scientific">Mytilinidion resinicola</name>
    <dbReference type="NCBI Taxonomy" id="574789"/>
    <lineage>
        <taxon>Eukaryota</taxon>
        <taxon>Fungi</taxon>
        <taxon>Dikarya</taxon>
        <taxon>Ascomycota</taxon>
        <taxon>Pezizomycotina</taxon>
        <taxon>Dothideomycetes</taxon>
        <taxon>Pleosporomycetidae</taxon>
        <taxon>Mytilinidiales</taxon>
        <taxon>Mytilinidiaceae</taxon>
        <taxon>Mytilinidion</taxon>
    </lineage>
</organism>
<keyword evidence="3" id="KW-1185">Reference proteome</keyword>
<feature type="chain" id="PRO_5044629329" description="Secreted protein" evidence="1">
    <location>
        <begin position="27"/>
        <end position="84"/>
    </location>
</feature>
<dbReference type="AlphaFoldDB" id="A0A6A6YUA1"/>
<dbReference type="Proteomes" id="UP000504636">
    <property type="component" value="Unplaced"/>
</dbReference>
<evidence type="ECO:0008006" key="5">
    <source>
        <dbReference type="Google" id="ProtNLM"/>
    </source>
</evidence>
<protein>
    <recommendedName>
        <fullName evidence="5">Secreted protein</fullName>
    </recommendedName>
</protein>
<sequence>MAALVALLLSLQYSFLFQCRVGPCFAFTLAILYKDQFFSSRAPTRSCPILSRESTSLLRPLSANTTGFEAAYSRRRGTWATAPL</sequence>
<accession>A0A6A6YUA1</accession>
<name>A0A6A6YUA1_9PEZI</name>
<evidence type="ECO:0000256" key="1">
    <source>
        <dbReference type="SAM" id="SignalP"/>
    </source>
</evidence>
<dbReference type="RefSeq" id="XP_033578471.1">
    <property type="nucleotide sequence ID" value="XM_033719644.1"/>
</dbReference>